<organism evidence="1 2">
    <name type="scientific">Smallanthus sonchifolius</name>
    <dbReference type="NCBI Taxonomy" id="185202"/>
    <lineage>
        <taxon>Eukaryota</taxon>
        <taxon>Viridiplantae</taxon>
        <taxon>Streptophyta</taxon>
        <taxon>Embryophyta</taxon>
        <taxon>Tracheophyta</taxon>
        <taxon>Spermatophyta</taxon>
        <taxon>Magnoliopsida</taxon>
        <taxon>eudicotyledons</taxon>
        <taxon>Gunneridae</taxon>
        <taxon>Pentapetalae</taxon>
        <taxon>asterids</taxon>
        <taxon>campanulids</taxon>
        <taxon>Asterales</taxon>
        <taxon>Asteraceae</taxon>
        <taxon>Asteroideae</taxon>
        <taxon>Heliantheae alliance</taxon>
        <taxon>Millerieae</taxon>
        <taxon>Smallanthus</taxon>
    </lineage>
</organism>
<reference evidence="1 2" key="2">
    <citation type="journal article" date="2022" name="Mol. Ecol. Resour.">
        <title>The genomes of chicory, endive, great burdock and yacon provide insights into Asteraceae paleo-polyploidization history and plant inulin production.</title>
        <authorList>
            <person name="Fan W."/>
            <person name="Wang S."/>
            <person name="Wang H."/>
            <person name="Wang A."/>
            <person name="Jiang F."/>
            <person name="Liu H."/>
            <person name="Zhao H."/>
            <person name="Xu D."/>
            <person name="Zhang Y."/>
        </authorList>
    </citation>
    <scope>NUCLEOTIDE SEQUENCE [LARGE SCALE GENOMIC DNA]</scope>
    <source>
        <strain evidence="2">cv. Yunnan</strain>
        <tissue evidence="1">Leaves</tissue>
    </source>
</reference>
<name>A0ACB8YQZ7_9ASTR</name>
<comment type="caution">
    <text evidence="1">The sequence shown here is derived from an EMBL/GenBank/DDBJ whole genome shotgun (WGS) entry which is preliminary data.</text>
</comment>
<proteinExistence type="predicted"/>
<accession>A0ACB8YQZ7</accession>
<keyword evidence="2" id="KW-1185">Reference proteome</keyword>
<gene>
    <name evidence="1" type="ORF">L1987_81240</name>
</gene>
<protein>
    <submittedName>
        <fullName evidence="1">Uncharacterized protein</fullName>
    </submittedName>
</protein>
<dbReference type="Proteomes" id="UP001056120">
    <property type="component" value="Linkage Group LG27"/>
</dbReference>
<dbReference type="EMBL" id="CM042044">
    <property type="protein sequence ID" value="KAI3687543.1"/>
    <property type="molecule type" value="Genomic_DNA"/>
</dbReference>
<sequence>MKSTLHLWSNSKDESATLLGYGNIWLHPLIESDNKDGTISFPHGFKISADIILHCTGYIFYITGPNASKCGPPLRLCFLRYTYHFPFR</sequence>
<evidence type="ECO:0000313" key="1">
    <source>
        <dbReference type="EMBL" id="KAI3687543.1"/>
    </source>
</evidence>
<evidence type="ECO:0000313" key="2">
    <source>
        <dbReference type="Proteomes" id="UP001056120"/>
    </source>
</evidence>
<reference evidence="2" key="1">
    <citation type="journal article" date="2022" name="Mol. Ecol. Resour.">
        <title>The genomes of chicory, endive, great burdock and yacon provide insights into Asteraceae palaeo-polyploidization history and plant inulin production.</title>
        <authorList>
            <person name="Fan W."/>
            <person name="Wang S."/>
            <person name="Wang H."/>
            <person name="Wang A."/>
            <person name="Jiang F."/>
            <person name="Liu H."/>
            <person name="Zhao H."/>
            <person name="Xu D."/>
            <person name="Zhang Y."/>
        </authorList>
    </citation>
    <scope>NUCLEOTIDE SEQUENCE [LARGE SCALE GENOMIC DNA]</scope>
    <source>
        <strain evidence="2">cv. Yunnan</strain>
    </source>
</reference>